<dbReference type="Proteomes" id="UP000325030">
    <property type="component" value="Chromosome"/>
</dbReference>
<dbReference type="GO" id="GO:0016020">
    <property type="term" value="C:membrane"/>
    <property type="evidence" value="ECO:0007669"/>
    <property type="project" value="UniProtKB-SubCell"/>
</dbReference>
<dbReference type="AlphaFoldDB" id="A0A510E5A4"/>
<reference evidence="13" key="1">
    <citation type="submission" date="2018-09" db="EMBL/GenBank/DDBJ databases">
        <title>Complete Genome Sequencing of Sulfolobus sp. JCM 16834.</title>
        <authorList>
            <person name="Kato S."/>
            <person name="Itoh T."/>
            <person name="Ohkuma M."/>
        </authorList>
    </citation>
    <scope>NUCLEOTIDE SEQUENCE [LARGE SCALE GENOMIC DNA]</scope>
    <source>
        <strain evidence="13">IC-007</strain>
    </source>
</reference>
<evidence type="ECO:0000256" key="7">
    <source>
        <dbReference type="ARBA" id="ARBA00023235"/>
    </source>
</evidence>
<name>A0A510E5A4_9CREN</name>
<evidence type="ECO:0000256" key="8">
    <source>
        <dbReference type="SAM" id="Phobius"/>
    </source>
</evidence>
<keyword evidence="7" id="KW-0413">Isomerase</keyword>
<comment type="pathway">
    <text evidence="2">Carotenoid biosynthesis.</text>
</comment>
<organism evidence="11 13">
    <name type="scientific">Sulfuracidifex tepidarius</name>
    <dbReference type="NCBI Taxonomy" id="1294262"/>
    <lineage>
        <taxon>Archaea</taxon>
        <taxon>Thermoproteota</taxon>
        <taxon>Thermoprotei</taxon>
        <taxon>Sulfolobales</taxon>
        <taxon>Sulfolobaceae</taxon>
        <taxon>Sulfuracidifex</taxon>
    </lineage>
</organism>
<keyword evidence="3 8" id="KW-0812">Transmembrane</keyword>
<dbReference type="EMBL" id="AP018929">
    <property type="protein sequence ID" value="BBG24916.1"/>
    <property type="molecule type" value="Genomic_DNA"/>
</dbReference>
<gene>
    <name evidence="10" type="ORF">IC006_2250</name>
    <name evidence="11" type="ORF">IC007_2255</name>
</gene>
<dbReference type="RefSeq" id="WP_054846296.1">
    <property type="nucleotide sequence ID" value="NZ_AP018929.1"/>
</dbReference>
<dbReference type="EMBL" id="AP018930">
    <property type="protein sequence ID" value="BBG27701.1"/>
    <property type="molecule type" value="Genomic_DNA"/>
</dbReference>
<protein>
    <recommendedName>
        <fullName evidence="9">Lycopene cyclase domain-containing protein</fullName>
    </recommendedName>
</protein>
<evidence type="ECO:0000256" key="5">
    <source>
        <dbReference type="ARBA" id="ARBA00022989"/>
    </source>
</evidence>
<keyword evidence="12" id="KW-1185">Reference proteome</keyword>
<reference evidence="11 12" key="2">
    <citation type="journal article" date="2020" name="Int. J. Syst. Evol. Microbiol.">
        <title>Sulfuracidifex tepidarius gen. nov., sp. nov. and transfer of Sulfolobus metallicus Huber and Stetter 1992 to the genus Sulfuracidifex as Sulfuracidifex metallicus comb. nov.</title>
        <authorList>
            <person name="Itoh T."/>
            <person name="Miura T."/>
            <person name="Sakai H.D."/>
            <person name="Kato S."/>
            <person name="Ohkuma M."/>
            <person name="Takashina T."/>
        </authorList>
    </citation>
    <scope>NUCLEOTIDE SEQUENCE</scope>
    <source>
        <strain evidence="10 12">IC-006</strain>
        <strain evidence="11">IC-007</strain>
    </source>
</reference>
<keyword evidence="4" id="KW-0125">Carotenoid biosynthesis</keyword>
<dbReference type="Proteomes" id="UP000322983">
    <property type="component" value="Chromosome"/>
</dbReference>
<dbReference type="GO" id="GO:0016117">
    <property type="term" value="P:carotenoid biosynthetic process"/>
    <property type="evidence" value="ECO:0007669"/>
    <property type="project" value="UniProtKB-KW"/>
</dbReference>
<dbReference type="STRING" id="1294262.GCA_001316085_02204"/>
<dbReference type="GO" id="GO:0016872">
    <property type="term" value="F:intramolecular lyase activity"/>
    <property type="evidence" value="ECO:0007669"/>
    <property type="project" value="InterPro"/>
</dbReference>
<dbReference type="GO" id="GO:0045436">
    <property type="term" value="F:lycopene beta cyclase activity"/>
    <property type="evidence" value="ECO:0007669"/>
    <property type="project" value="UniProtKB-ARBA"/>
</dbReference>
<dbReference type="GeneID" id="41718568"/>
<accession>A0A510DXF9</accession>
<evidence type="ECO:0000313" key="11">
    <source>
        <dbReference type="EMBL" id="BBG27701.1"/>
    </source>
</evidence>
<keyword evidence="6 8" id="KW-0472">Membrane</keyword>
<evidence type="ECO:0000256" key="2">
    <source>
        <dbReference type="ARBA" id="ARBA00004829"/>
    </source>
</evidence>
<proteinExistence type="predicted"/>
<evidence type="ECO:0000256" key="1">
    <source>
        <dbReference type="ARBA" id="ARBA00004141"/>
    </source>
</evidence>
<dbReference type="NCBIfam" id="TIGR03462">
    <property type="entry name" value="CarR_dom_SF"/>
    <property type="match status" value="2"/>
</dbReference>
<feature type="transmembrane region" description="Helical" evidence="8">
    <location>
        <begin position="104"/>
        <end position="127"/>
    </location>
</feature>
<feature type="transmembrane region" description="Helical" evidence="8">
    <location>
        <begin position="147"/>
        <end position="173"/>
    </location>
</feature>
<sequence length="216" mass="25425">MIFFPTLAISLLFHVRRMYKSLVFSMVMVAPLYLVWDFLATWKDSWSFNPHWVLGVYVVDLPVEEVLFFFVTPFATLLIYDFVMCKFKEREINFITRRKVTISALVLLFLDVLFTGYSYTFVDLIYVSASLLLSNVLDPDMLRSTNYWLFVALTYIPFLVFDYFLTSLPVVIYGPHSILGIRIVTIPIEDALYSFSMMNFYTLFYRQGRKVWSLIG</sequence>
<feature type="domain" description="Lycopene cyclase" evidence="9">
    <location>
        <begin position="13"/>
        <end position="82"/>
    </location>
</feature>
<dbReference type="Pfam" id="PF18916">
    <property type="entry name" value="Lycopene_cyc"/>
    <property type="match status" value="2"/>
</dbReference>
<evidence type="ECO:0000313" key="10">
    <source>
        <dbReference type="EMBL" id="BBG24916.1"/>
    </source>
</evidence>
<evidence type="ECO:0000313" key="13">
    <source>
        <dbReference type="Proteomes" id="UP000325030"/>
    </source>
</evidence>
<accession>A0A510E5A4</accession>
<feature type="domain" description="Lycopene cyclase" evidence="9">
    <location>
        <begin position="117"/>
        <end position="206"/>
    </location>
</feature>
<feature type="transmembrane region" description="Helical" evidence="8">
    <location>
        <begin position="21"/>
        <end position="42"/>
    </location>
</feature>
<dbReference type="KEGG" id="step:IC006_2250"/>
<evidence type="ECO:0000313" key="12">
    <source>
        <dbReference type="Proteomes" id="UP000322983"/>
    </source>
</evidence>
<evidence type="ECO:0000256" key="3">
    <source>
        <dbReference type="ARBA" id="ARBA00022692"/>
    </source>
</evidence>
<evidence type="ECO:0000256" key="4">
    <source>
        <dbReference type="ARBA" id="ARBA00022746"/>
    </source>
</evidence>
<evidence type="ECO:0000259" key="9">
    <source>
        <dbReference type="Pfam" id="PF18916"/>
    </source>
</evidence>
<keyword evidence="5 8" id="KW-1133">Transmembrane helix</keyword>
<feature type="transmembrane region" description="Helical" evidence="8">
    <location>
        <begin position="66"/>
        <end position="83"/>
    </location>
</feature>
<dbReference type="InterPro" id="IPR017825">
    <property type="entry name" value="Lycopene_cyclase_dom"/>
</dbReference>
<evidence type="ECO:0000256" key="6">
    <source>
        <dbReference type="ARBA" id="ARBA00023136"/>
    </source>
</evidence>
<comment type="subcellular location">
    <subcellularLocation>
        <location evidence="1">Membrane</location>
        <topology evidence="1">Multi-pass membrane protein</topology>
    </subcellularLocation>
</comment>